<sequence length="29" mass="3313">MSTGHLKVGGSLFTMQQTVGSLRYWNFCY</sequence>
<accession>A0A2P4TD38</accession>
<dbReference type="Proteomes" id="UP000237246">
    <property type="component" value="Unassembled WGS sequence"/>
</dbReference>
<proteinExistence type="predicted"/>
<evidence type="ECO:0000313" key="1">
    <source>
        <dbReference type="EMBL" id="POI34293.1"/>
    </source>
</evidence>
<protein>
    <submittedName>
        <fullName evidence="1">Uncharacterized protein</fullName>
    </submittedName>
</protein>
<reference evidence="1 2" key="1">
    <citation type="submission" date="2018-01" db="EMBL/GenBank/DDBJ databases">
        <title>Comparison of the Chinese Bamboo Partridge and Red Junglefowl genome sequences highlights the importance of demography in genome evolution.</title>
        <authorList>
            <person name="Tiley G.P."/>
            <person name="Kimball R.T."/>
            <person name="Braun E.L."/>
            <person name="Burleigh J.G."/>
        </authorList>
    </citation>
    <scope>NUCLEOTIDE SEQUENCE [LARGE SCALE GENOMIC DNA]</scope>
    <source>
        <strain evidence="1">RTK389</strain>
        <tissue evidence="1">Blood</tissue>
    </source>
</reference>
<dbReference type="AlphaFoldDB" id="A0A2P4TD38"/>
<keyword evidence="2" id="KW-1185">Reference proteome</keyword>
<organism evidence="1 2">
    <name type="scientific">Bambusicola thoracicus</name>
    <name type="common">Chinese bamboo-partridge</name>
    <name type="synonym">Perdix thoracica</name>
    <dbReference type="NCBI Taxonomy" id="9083"/>
    <lineage>
        <taxon>Eukaryota</taxon>
        <taxon>Metazoa</taxon>
        <taxon>Chordata</taxon>
        <taxon>Craniata</taxon>
        <taxon>Vertebrata</taxon>
        <taxon>Euteleostomi</taxon>
        <taxon>Archelosauria</taxon>
        <taxon>Archosauria</taxon>
        <taxon>Dinosauria</taxon>
        <taxon>Saurischia</taxon>
        <taxon>Theropoda</taxon>
        <taxon>Coelurosauria</taxon>
        <taxon>Aves</taxon>
        <taxon>Neognathae</taxon>
        <taxon>Galloanserae</taxon>
        <taxon>Galliformes</taxon>
        <taxon>Phasianidae</taxon>
        <taxon>Perdicinae</taxon>
        <taxon>Bambusicola</taxon>
    </lineage>
</organism>
<evidence type="ECO:0000313" key="2">
    <source>
        <dbReference type="Proteomes" id="UP000237246"/>
    </source>
</evidence>
<dbReference type="EMBL" id="PPHD01002036">
    <property type="protein sequence ID" value="POI34293.1"/>
    <property type="molecule type" value="Genomic_DNA"/>
</dbReference>
<gene>
    <name evidence="1" type="ORF">CIB84_001955</name>
</gene>
<comment type="caution">
    <text evidence="1">The sequence shown here is derived from an EMBL/GenBank/DDBJ whole genome shotgun (WGS) entry which is preliminary data.</text>
</comment>
<name>A0A2P4TD38_BAMTH</name>